<protein>
    <submittedName>
        <fullName evidence="1">Uncharacterized protein</fullName>
    </submittedName>
</protein>
<sequence length="825" mass="92755">MDVPSAPQRSRNQQDGFQSPPGQISRAAFFRARPFSGQANNRASFIDNESAEAQNVTEIQSPSSIALAIASGAQNWPDTSRQANQDTHLGTMSPPTNQGHPPATVHAQRAESMNYDKPLPTDLSRIRSARNGVGDVRREASHKSSPRTEPSSLMHRSSSKASSRVGQVRRVDTLVRSSPESSNSHMSGESADLLMSLMAGQAAMDYQNAPISSWEQVEEWRKELSMLSSRLETQIAKHQREQKILTAARTLAKLNSNNKRMSRQTSDSVEVAEQRVSEAEKEMLSLQGREGAMRRALMEHQAGVLAWEMRRLESVNQVAEEKATRFQKEAEDAKELRVIAQRVHQQEKQLKDYSGRIQQLGATITDMGEKERNLHAKFEALELEKKHWQMQSASLSHENEILRKQNEASKTKEDIWSQARPMLAHALGVSTSLGVAEMAEAAKELRSTAVRKEAELRAVKEELREVNMGMENELNRVATDKDAYKVRIEELEHELGESKRSISRSADLESSVKQHVDKINLLESENAQMHAALAAAENQAWNRAAISSSNEAASRLKALRADMEAQDVVMEELWTILPTPASRRATGLVDAVTDQLNPQVTSPAVECRPEALRGLYSPAPPAGQEEYAGIQETVRRVRTLIEDSKVIAERTVQAGKERELFKSNLARSQRLMEESHASLATYQRQVNILETKLKKAKEEGKQTNSSNPDIAILERRVHDAEEAKNTAENGLARLVKTCQQLRETNDILSQRALGISDEIEQEKRKIQTQNQKDIDDLRRQLRDRDEEMERVRSREQTQRLQLLDELNSCQEKIDKLNMQLRARGG</sequence>
<dbReference type="Proteomes" id="UP001227268">
    <property type="component" value="Unassembled WGS sequence"/>
</dbReference>
<organism evidence="1 2">
    <name type="scientific">Naganishia friedmannii</name>
    <dbReference type="NCBI Taxonomy" id="89922"/>
    <lineage>
        <taxon>Eukaryota</taxon>
        <taxon>Fungi</taxon>
        <taxon>Dikarya</taxon>
        <taxon>Basidiomycota</taxon>
        <taxon>Agaricomycotina</taxon>
        <taxon>Tremellomycetes</taxon>
        <taxon>Filobasidiales</taxon>
        <taxon>Filobasidiaceae</taxon>
        <taxon>Naganishia</taxon>
    </lineage>
</organism>
<evidence type="ECO:0000313" key="1">
    <source>
        <dbReference type="EMBL" id="KAJ9108947.1"/>
    </source>
</evidence>
<dbReference type="EMBL" id="JASBWT010000001">
    <property type="protein sequence ID" value="KAJ9108947.1"/>
    <property type="molecule type" value="Genomic_DNA"/>
</dbReference>
<name>A0ACC2WEI8_9TREE</name>
<reference evidence="1" key="1">
    <citation type="submission" date="2023-04" db="EMBL/GenBank/DDBJ databases">
        <title>Draft Genome sequencing of Naganishia species isolated from polar environments using Oxford Nanopore Technology.</title>
        <authorList>
            <person name="Leo P."/>
            <person name="Venkateswaran K."/>
        </authorList>
    </citation>
    <scope>NUCLEOTIDE SEQUENCE</scope>
    <source>
        <strain evidence="1">MNA-CCFEE 5423</strain>
    </source>
</reference>
<comment type="caution">
    <text evidence="1">The sequence shown here is derived from an EMBL/GenBank/DDBJ whole genome shotgun (WGS) entry which is preliminary data.</text>
</comment>
<accession>A0ACC2WEI8</accession>
<evidence type="ECO:0000313" key="2">
    <source>
        <dbReference type="Proteomes" id="UP001227268"/>
    </source>
</evidence>
<keyword evidence="2" id="KW-1185">Reference proteome</keyword>
<gene>
    <name evidence="1" type="ORF">QFC21_000269</name>
</gene>
<proteinExistence type="predicted"/>